<dbReference type="RefSeq" id="WP_094155145.1">
    <property type="nucleotide sequence ID" value="NZ_CP020028.1"/>
</dbReference>
<evidence type="ECO:0000313" key="2">
    <source>
        <dbReference type="Proteomes" id="UP000214666"/>
    </source>
</evidence>
<reference evidence="1 2" key="1">
    <citation type="submission" date="2017-03" db="EMBL/GenBank/DDBJ databases">
        <title>Complete genome sequence of Paenibacillus Kribbensis producing bioflocculants.</title>
        <authorList>
            <person name="Lee H.-G."/>
            <person name="Oh H.-M."/>
        </authorList>
    </citation>
    <scope>NUCLEOTIDE SEQUENCE [LARGE SCALE GENOMIC DNA]</scope>
    <source>
        <strain evidence="1 2">AM49</strain>
    </source>
</reference>
<dbReference type="Proteomes" id="UP000214666">
    <property type="component" value="Chromosome"/>
</dbReference>
<dbReference type="SUPFAM" id="SSF48371">
    <property type="entry name" value="ARM repeat"/>
    <property type="match status" value="1"/>
</dbReference>
<evidence type="ECO:0000313" key="1">
    <source>
        <dbReference type="EMBL" id="ASR47570.1"/>
    </source>
</evidence>
<keyword evidence="2" id="KW-1185">Reference proteome</keyword>
<gene>
    <name evidence="1" type="ORF">B4V02_13250</name>
</gene>
<dbReference type="OrthoDB" id="9797162at2"/>
<dbReference type="KEGG" id="pkb:B4V02_13250"/>
<protein>
    <recommendedName>
        <fullName evidence="3">DNA alkylation repair protein</fullName>
    </recommendedName>
</protein>
<dbReference type="STRING" id="172713.GCA_001705305_04817"/>
<sequence>MAEPLKNIYTEDFLRLFGERVQTAYSSFDTNGFILQVMDGTWNELELKARMRQISLALGTFLPSRYEEALAVLFDIDEHCSGFPYLFFPDFVEVYGQGEEHWTLSMEALERFTQKSSAEFAVRSFLLREPERMMRQMTAWAGHQSEHVRRLASEGCRPRLPWGQALPMFKREPAPVLAVLELLKSDPSLYVRKSVANNLNDIAKDHPDTVIATARRWKGTHPDTDWIVRHGCRTLIRKSSPEVMTLFGYAEETNGSPLVTEASFTADPAVLKLGDSCELSYALQLRQGDPVRVRIEYGIDFVKARGQVSRKLFLLSDKTVPGGTRLTGMRTHRFADLTTRRHYPGAHRIVLLVNGQEVASTVVELQLYAQ</sequence>
<accession>A0A222WM47</accession>
<name>A0A222WM47_9BACL</name>
<evidence type="ECO:0008006" key="3">
    <source>
        <dbReference type="Google" id="ProtNLM"/>
    </source>
</evidence>
<dbReference type="InterPro" id="IPR016024">
    <property type="entry name" value="ARM-type_fold"/>
</dbReference>
<dbReference type="Gene3D" id="1.25.40.290">
    <property type="entry name" value="ARM repeat domains"/>
    <property type="match status" value="1"/>
</dbReference>
<dbReference type="AlphaFoldDB" id="A0A222WM47"/>
<dbReference type="EMBL" id="CP020028">
    <property type="protein sequence ID" value="ASR47570.1"/>
    <property type="molecule type" value="Genomic_DNA"/>
</dbReference>
<proteinExistence type="predicted"/>
<organism evidence="1 2">
    <name type="scientific">Paenibacillus kribbensis</name>
    <dbReference type="NCBI Taxonomy" id="172713"/>
    <lineage>
        <taxon>Bacteria</taxon>
        <taxon>Bacillati</taxon>
        <taxon>Bacillota</taxon>
        <taxon>Bacilli</taxon>
        <taxon>Bacillales</taxon>
        <taxon>Paenibacillaceae</taxon>
        <taxon>Paenibacillus</taxon>
    </lineage>
</organism>